<evidence type="ECO:0000256" key="5">
    <source>
        <dbReference type="SAM" id="MobiDB-lite"/>
    </source>
</evidence>
<name>A0AA35ZP85_LACSI</name>
<dbReference type="AlphaFoldDB" id="A0AA35ZP85"/>
<dbReference type="InterPro" id="IPR007527">
    <property type="entry name" value="Znf_SWIM"/>
</dbReference>
<dbReference type="Pfam" id="PF04434">
    <property type="entry name" value="SWIM"/>
    <property type="match status" value="1"/>
</dbReference>
<dbReference type="GO" id="GO:0008270">
    <property type="term" value="F:zinc ion binding"/>
    <property type="evidence" value="ECO:0007669"/>
    <property type="project" value="UniProtKB-KW"/>
</dbReference>
<keyword evidence="1" id="KW-0479">Metal-binding</keyword>
<evidence type="ECO:0000256" key="3">
    <source>
        <dbReference type="ARBA" id="ARBA00022833"/>
    </source>
</evidence>
<dbReference type="InterPro" id="IPR018289">
    <property type="entry name" value="MULE_transposase_dom"/>
</dbReference>
<reference evidence="7" key="1">
    <citation type="submission" date="2023-04" db="EMBL/GenBank/DDBJ databases">
        <authorList>
            <person name="Vijverberg K."/>
            <person name="Xiong W."/>
            <person name="Schranz E."/>
        </authorList>
    </citation>
    <scope>NUCLEOTIDE SEQUENCE</scope>
</reference>
<evidence type="ECO:0000313" key="8">
    <source>
        <dbReference type="Proteomes" id="UP001177003"/>
    </source>
</evidence>
<protein>
    <recommendedName>
        <fullName evidence="6">SWIM-type domain-containing protein</fullName>
    </recommendedName>
</protein>
<gene>
    <name evidence="7" type="ORF">LSALG_LOCUS34708</name>
</gene>
<accession>A0AA35ZP85</accession>
<evidence type="ECO:0000259" key="6">
    <source>
        <dbReference type="PROSITE" id="PS50966"/>
    </source>
</evidence>
<proteinExistence type="predicted"/>
<keyword evidence="3" id="KW-0862">Zinc</keyword>
<dbReference type="PANTHER" id="PTHR31973:SF195">
    <property type="entry name" value="MUDR FAMILY TRANSPOSASE"/>
    <property type="match status" value="1"/>
</dbReference>
<dbReference type="InterPro" id="IPR006564">
    <property type="entry name" value="Znf_PMZ"/>
</dbReference>
<evidence type="ECO:0000256" key="4">
    <source>
        <dbReference type="PROSITE-ProRule" id="PRU00325"/>
    </source>
</evidence>
<evidence type="ECO:0000256" key="1">
    <source>
        <dbReference type="ARBA" id="ARBA00022723"/>
    </source>
</evidence>
<dbReference type="PANTHER" id="PTHR31973">
    <property type="entry name" value="POLYPROTEIN, PUTATIVE-RELATED"/>
    <property type="match status" value="1"/>
</dbReference>
<keyword evidence="2 4" id="KW-0863">Zinc-finger</keyword>
<feature type="domain" description="SWIM-type" evidence="6">
    <location>
        <begin position="757"/>
        <end position="790"/>
    </location>
</feature>
<dbReference type="Pfam" id="PF10551">
    <property type="entry name" value="MULE"/>
    <property type="match status" value="1"/>
</dbReference>
<sequence>MDAGDNELEKARNNQRTRRRTSTQTSPLVRQFLLQRNDEILEEEVQPGFIYEIYHKNLPPRTHLQLRSVRVFVVINHFVNQYPSILSLRTYFSHGIMEMYPALEEKFVMGVKLAGKVVFRHVPSQEFDEKKHLQNFWLVNPNSQVGSGHAAMKIDEIGLAKELKNNALVIKVGCKKTSYVYWSHNAVGAMEHWLQSADLLKIRKDTGVSDPFWTQTPVIFMALNRPFMITLYWGGNVEYENGIIKGDESTMSASDIIRQKIRYEQFQDLAYALVGVEKSSYKLNMSLCYQYSGRSNIAPLINDSTLDMLYYLAATDENYWGQVCVEIEKIVIPTNTSLVDLLRNFEVPFPLPSDDRFEPNNEFGFDDPNSECSSESLSHIEEDSDDVSDKLVVDFMNDVGNIGDDVVENLEDNIHIDVWKETENKIRLGMQFESKQQVKNAVILWSISQNREFKVYESKHNKWVAKCKTEVGEGESSSSMHHTQPCQWYIRAIKKKNNHMWQITHWVDEHNCFGSCIGNNNRNLNSRVIASYILHSIQKDVAYPVKHVQADIKNHFHVDVSYWKAWHGRRKAIETIYGTWESNFVELPKYIAALQASNPDTIVKWFHNQNSSSQVAKFKYIFWAFGPAIKAFHLCRLVISIDGAHLKGSYKGKLLVAASKDANNNILPISYAIVDEETVHSWCWFLGHFRNFVAPNRQLCVLSDRHKGIIHAMENLEEWKEPLAYHRFCLRHVRSNLMKRCLQSCHKVTDKWNRRKYKTVNYFQHMCTCGKWQMERFPCSHALAVCRNRGDNPLSIVNNVYTTMTYRQQYNFGFVPLPHVDYWLDSNWTIEADYSKLSVHRGRRRANRIHNEMDIRHPDEPRRCTLCHQPGHNRRNCSNSQPRFNE</sequence>
<keyword evidence="8" id="KW-1185">Reference proteome</keyword>
<dbReference type="EMBL" id="OX465084">
    <property type="protein sequence ID" value="CAI9295786.1"/>
    <property type="molecule type" value="Genomic_DNA"/>
</dbReference>
<feature type="region of interest" description="Disordered" evidence="5">
    <location>
        <begin position="1"/>
        <end position="24"/>
    </location>
</feature>
<evidence type="ECO:0000256" key="2">
    <source>
        <dbReference type="ARBA" id="ARBA00022771"/>
    </source>
</evidence>
<organism evidence="7 8">
    <name type="scientific">Lactuca saligna</name>
    <name type="common">Willowleaf lettuce</name>
    <dbReference type="NCBI Taxonomy" id="75948"/>
    <lineage>
        <taxon>Eukaryota</taxon>
        <taxon>Viridiplantae</taxon>
        <taxon>Streptophyta</taxon>
        <taxon>Embryophyta</taxon>
        <taxon>Tracheophyta</taxon>
        <taxon>Spermatophyta</taxon>
        <taxon>Magnoliopsida</taxon>
        <taxon>eudicotyledons</taxon>
        <taxon>Gunneridae</taxon>
        <taxon>Pentapetalae</taxon>
        <taxon>asterids</taxon>
        <taxon>campanulids</taxon>
        <taxon>Asterales</taxon>
        <taxon>Asteraceae</taxon>
        <taxon>Cichorioideae</taxon>
        <taxon>Cichorieae</taxon>
        <taxon>Lactucinae</taxon>
        <taxon>Lactuca</taxon>
    </lineage>
</organism>
<dbReference type="PROSITE" id="PS50966">
    <property type="entry name" value="ZF_SWIM"/>
    <property type="match status" value="1"/>
</dbReference>
<evidence type="ECO:0000313" key="7">
    <source>
        <dbReference type="EMBL" id="CAI9295786.1"/>
    </source>
</evidence>
<dbReference type="Proteomes" id="UP001177003">
    <property type="component" value="Chromosome 8"/>
</dbReference>
<dbReference type="SMART" id="SM00575">
    <property type="entry name" value="ZnF_PMZ"/>
    <property type="match status" value="1"/>
</dbReference>